<dbReference type="NCBIfam" id="TIGR02227">
    <property type="entry name" value="sigpep_I_bact"/>
    <property type="match status" value="1"/>
</dbReference>
<gene>
    <name evidence="8" type="ORF">J2W68_001851</name>
</gene>
<dbReference type="RefSeq" id="WP_310234885.1">
    <property type="nucleotide sequence ID" value="NZ_JAVDWO010000006.1"/>
</dbReference>
<comment type="caution">
    <text evidence="6">Lacks conserved residue(s) required for the propagation of feature annotation.</text>
</comment>
<proteinExistence type="inferred from homology"/>
<dbReference type="InterPro" id="IPR019533">
    <property type="entry name" value="Peptidase_S26"/>
</dbReference>
<dbReference type="PANTHER" id="PTHR43390">
    <property type="entry name" value="SIGNAL PEPTIDASE I"/>
    <property type="match status" value="1"/>
</dbReference>
<dbReference type="PROSITE" id="PS00760">
    <property type="entry name" value="SPASE_I_2"/>
    <property type="match status" value="1"/>
</dbReference>
<dbReference type="InterPro" id="IPR000223">
    <property type="entry name" value="Pept_S26A_signal_pept_1"/>
</dbReference>
<keyword evidence="9" id="KW-1185">Reference proteome</keyword>
<organism evidence="8 9">
    <name type="scientific">Luteimonas terrae</name>
    <dbReference type="NCBI Taxonomy" id="1530191"/>
    <lineage>
        <taxon>Bacteria</taxon>
        <taxon>Pseudomonadati</taxon>
        <taxon>Pseudomonadota</taxon>
        <taxon>Gammaproteobacteria</taxon>
        <taxon>Lysobacterales</taxon>
        <taxon>Lysobacteraceae</taxon>
        <taxon>Luteimonas</taxon>
    </lineage>
</organism>
<evidence type="ECO:0000256" key="2">
    <source>
        <dbReference type="ARBA" id="ARBA00009370"/>
    </source>
</evidence>
<comment type="caution">
    <text evidence="8">The sequence shown here is derived from an EMBL/GenBank/DDBJ whole genome shotgun (WGS) entry which is preliminary data.</text>
</comment>
<keyword evidence="6" id="KW-0812">Transmembrane</keyword>
<evidence type="ECO:0000256" key="5">
    <source>
        <dbReference type="ARBA" id="ARBA00022801"/>
    </source>
</evidence>
<dbReference type="Pfam" id="PF10502">
    <property type="entry name" value="Peptidase_S26"/>
    <property type="match status" value="1"/>
</dbReference>
<dbReference type="PRINTS" id="PR00727">
    <property type="entry name" value="LEADERPTASE"/>
</dbReference>
<dbReference type="Proteomes" id="UP001256588">
    <property type="component" value="Unassembled WGS sequence"/>
</dbReference>
<dbReference type="PANTHER" id="PTHR43390:SF1">
    <property type="entry name" value="CHLOROPLAST PROCESSING PEPTIDASE"/>
    <property type="match status" value="1"/>
</dbReference>
<protein>
    <recommendedName>
        <fullName evidence="4 6">Signal peptidase I</fullName>
        <ecNumber evidence="3 6">3.4.21.89</ecNumber>
    </recommendedName>
</protein>
<evidence type="ECO:0000256" key="6">
    <source>
        <dbReference type="RuleBase" id="RU362042"/>
    </source>
</evidence>
<dbReference type="SUPFAM" id="SSF51306">
    <property type="entry name" value="LexA/Signal peptidase"/>
    <property type="match status" value="1"/>
</dbReference>
<keyword evidence="6" id="KW-0645">Protease</keyword>
<keyword evidence="6" id="KW-0472">Membrane</keyword>
<dbReference type="EC" id="3.4.21.89" evidence="3 6"/>
<evidence type="ECO:0000256" key="1">
    <source>
        <dbReference type="ARBA" id="ARBA00000677"/>
    </source>
</evidence>
<dbReference type="CDD" id="cd06530">
    <property type="entry name" value="S26_SPase_I"/>
    <property type="match status" value="1"/>
</dbReference>
<comment type="similarity">
    <text evidence="2 6">Belongs to the peptidase S26 family.</text>
</comment>
<feature type="domain" description="Peptidase S26" evidence="7">
    <location>
        <begin position="47"/>
        <end position="178"/>
    </location>
</feature>
<keyword evidence="6" id="KW-1133">Transmembrane helix</keyword>
<feature type="transmembrane region" description="Helical" evidence="6">
    <location>
        <begin position="7"/>
        <end position="29"/>
    </location>
</feature>
<evidence type="ECO:0000256" key="4">
    <source>
        <dbReference type="ARBA" id="ARBA00019232"/>
    </source>
</evidence>
<evidence type="ECO:0000313" key="9">
    <source>
        <dbReference type="Proteomes" id="UP001256588"/>
    </source>
</evidence>
<accession>A0ABU1XWY8</accession>
<keyword evidence="5 6" id="KW-0378">Hydrolase</keyword>
<dbReference type="EMBL" id="JAVDWO010000006">
    <property type="protein sequence ID" value="MDR7193123.1"/>
    <property type="molecule type" value="Genomic_DNA"/>
</dbReference>
<reference evidence="8 9" key="1">
    <citation type="submission" date="2023-07" db="EMBL/GenBank/DDBJ databases">
        <title>Sorghum-associated microbial communities from plants grown in Nebraska, USA.</title>
        <authorList>
            <person name="Schachtman D."/>
        </authorList>
    </citation>
    <scope>NUCLEOTIDE SEQUENCE [LARGE SCALE GENOMIC DNA]</scope>
    <source>
        <strain evidence="8 9">4099</strain>
    </source>
</reference>
<sequence length="181" mass="19869">MLRRESWWVRGLVGLAITVGLLLVGSYLLNPFGAQGWDPRERVLGHALYRVPSAAMAPALTPGQVVIARVAPYRRRTPARGDLVVFVSPVDGNRWLKRVVGLPGEQVAIVDGSLQVDGREVVEDYVAPGNRTQSYSVWMEGRRVPPGHVLLLGDNRDNSHDGRLFGFVAVDRLVARVVGLD</sequence>
<evidence type="ECO:0000256" key="3">
    <source>
        <dbReference type="ARBA" id="ARBA00013208"/>
    </source>
</evidence>
<name>A0ABU1XWY8_9GAMM</name>
<dbReference type="Gene3D" id="2.10.109.10">
    <property type="entry name" value="Umud Fragment, subunit A"/>
    <property type="match status" value="1"/>
</dbReference>
<evidence type="ECO:0000313" key="8">
    <source>
        <dbReference type="EMBL" id="MDR7193123.1"/>
    </source>
</evidence>
<comment type="subcellular location">
    <subcellularLocation>
        <location evidence="6">Membrane</location>
        <topology evidence="6">Multi-pass membrane protein</topology>
    </subcellularLocation>
</comment>
<dbReference type="GO" id="GO:0009003">
    <property type="term" value="F:signal peptidase activity"/>
    <property type="evidence" value="ECO:0007669"/>
    <property type="project" value="UniProtKB-EC"/>
</dbReference>
<comment type="catalytic activity">
    <reaction evidence="1 6">
        <text>Cleavage of hydrophobic, N-terminal signal or leader sequences from secreted and periplasmic proteins.</text>
        <dbReference type="EC" id="3.4.21.89"/>
    </reaction>
</comment>
<evidence type="ECO:0000259" key="7">
    <source>
        <dbReference type="Pfam" id="PF10502"/>
    </source>
</evidence>
<dbReference type="InterPro" id="IPR036286">
    <property type="entry name" value="LexA/Signal_pep-like_sf"/>
</dbReference>
<dbReference type="InterPro" id="IPR019757">
    <property type="entry name" value="Pept_S26A_signal_pept_1_Lys-AS"/>
</dbReference>